<dbReference type="Proteomes" id="UP001056120">
    <property type="component" value="Linkage Group LG12"/>
</dbReference>
<dbReference type="EMBL" id="CM042029">
    <property type="protein sequence ID" value="KAI3796622.1"/>
    <property type="molecule type" value="Genomic_DNA"/>
</dbReference>
<sequence length="201" mass="22295">MAVMEKLKMFVVQEPIVAASCLIGGVGLFLPAVVKPMLDSFEPSKQVRQPALNNGYVDGASIYDSGMETGVYQHRDWKWEFNPNIQNLGNGSKVATVVSTQPNSYVYILVGIKKTPFVPDGENISCHKRNELSDYKVSDTVENVLWVKVVDVEMTPNPLKEPNEDERRCSLVGSSQSDVELDTNVRPDSTNQLEPDDPFSS</sequence>
<proteinExistence type="predicted"/>
<reference evidence="1 2" key="2">
    <citation type="journal article" date="2022" name="Mol. Ecol. Resour.">
        <title>The genomes of chicory, endive, great burdock and yacon provide insights into Asteraceae paleo-polyploidization history and plant inulin production.</title>
        <authorList>
            <person name="Fan W."/>
            <person name="Wang S."/>
            <person name="Wang H."/>
            <person name="Wang A."/>
            <person name="Jiang F."/>
            <person name="Liu H."/>
            <person name="Zhao H."/>
            <person name="Xu D."/>
            <person name="Zhang Y."/>
        </authorList>
    </citation>
    <scope>NUCLEOTIDE SEQUENCE [LARGE SCALE GENOMIC DNA]</scope>
    <source>
        <strain evidence="2">cv. Yunnan</strain>
        <tissue evidence="1">Leaves</tissue>
    </source>
</reference>
<organism evidence="1 2">
    <name type="scientific">Smallanthus sonchifolius</name>
    <dbReference type="NCBI Taxonomy" id="185202"/>
    <lineage>
        <taxon>Eukaryota</taxon>
        <taxon>Viridiplantae</taxon>
        <taxon>Streptophyta</taxon>
        <taxon>Embryophyta</taxon>
        <taxon>Tracheophyta</taxon>
        <taxon>Spermatophyta</taxon>
        <taxon>Magnoliopsida</taxon>
        <taxon>eudicotyledons</taxon>
        <taxon>Gunneridae</taxon>
        <taxon>Pentapetalae</taxon>
        <taxon>asterids</taxon>
        <taxon>campanulids</taxon>
        <taxon>Asterales</taxon>
        <taxon>Asteraceae</taxon>
        <taxon>Asteroideae</taxon>
        <taxon>Heliantheae alliance</taxon>
        <taxon>Millerieae</taxon>
        <taxon>Smallanthus</taxon>
    </lineage>
</organism>
<accession>A0ACB9HLY0</accession>
<reference evidence="2" key="1">
    <citation type="journal article" date="2022" name="Mol. Ecol. Resour.">
        <title>The genomes of chicory, endive, great burdock and yacon provide insights into Asteraceae palaeo-polyploidization history and plant inulin production.</title>
        <authorList>
            <person name="Fan W."/>
            <person name="Wang S."/>
            <person name="Wang H."/>
            <person name="Wang A."/>
            <person name="Jiang F."/>
            <person name="Liu H."/>
            <person name="Zhao H."/>
            <person name="Xu D."/>
            <person name="Zhang Y."/>
        </authorList>
    </citation>
    <scope>NUCLEOTIDE SEQUENCE [LARGE SCALE GENOMIC DNA]</scope>
    <source>
        <strain evidence="2">cv. Yunnan</strain>
    </source>
</reference>
<name>A0ACB9HLY0_9ASTR</name>
<evidence type="ECO:0000313" key="1">
    <source>
        <dbReference type="EMBL" id="KAI3796622.1"/>
    </source>
</evidence>
<gene>
    <name evidence="1" type="ORF">L1987_39300</name>
</gene>
<comment type="caution">
    <text evidence="1">The sequence shown here is derived from an EMBL/GenBank/DDBJ whole genome shotgun (WGS) entry which is preliminary data.</text>
</comment>
<protein>
    <submittedName>
        <fullName evidence="1">Uncharacterized protein</fullName>
    </submittedName>
</protein>
<evidence type="ECO:0000313" key="2">
    <source>
        <dbReference type="Proteomes" id="UP001056120"/>
    </source>
</evidence>
<keyword evidence="2" id="KW-1185">Reference proteome</keyword>